<feature type="compositionally biased region" description="Acidic residues" evidence="1">
    <location>
        <begin position="121"/>
        <end position="135"/>
    </location>
</feature>
<name>A0A4Y2J3V2_ARAVE</name>
<sequence>MSKTLISSCTTSVFVLRRGKQSTGTASVSPLTLYFRGDFFLLAPLQPGLFGRKRGELDSPKLGGYLPHPLLLPSLKTHGNGCALIYLCPSFVEEDLNMNTELLDDTLDEIFEETDSKDYNENESEMEELETEVSEDTERWADDGDLKNSF</sequence>
<evidence type="ECO:0000313" key="2">
    <source>
        <dbReference type="EMBL" id="GBM84901.1"/>
    </source>
</evidence>
<keyword evidence="3" id="KW-1185">Reference proteome</keyword>
<dbReference type="AlphaFoldDB" id="A0A4Y2J3V2"/>
<protein>
    <submittedName>
        <fullName evidence="2">Uncharacterized protein</fullName>
    </submittedName>
</protein>
<evidence type="ECO:0000313" key="3">
    <source>
        <dbReference type="Proteomes" id="UP000499080"/>
    </source>
</evidence>
<feature type="compositionally biased region" description="Basic and acidic residues" evidence="1">
    <location>
        <begin position="136"/>
        <end position="150"/>
    </location>
</feature>
<gene>
    <name evidence="2" type="ORF">AVEN_133233_1</name>
</gene>
<comment type="caution">
    <text evidence="2">The sequence shown here is derived from an EMBL/GenBank/DDBJ whole genome shotgun (WGS) entry which is preliminary data.</text>
</comment>
<organism evidence="2 3">
    <name type="scientific">Araneus ventricosus</name>
    <name type="common">Orbweaver spider</name>
    <name type="synonym">Epeira ventricosa</name>
    <dbReference type="NCBI Taxonomy" id="182803"/>
    <lineage>
        <taxon>Eukaryota</taxon>
        <taxon>Metazoa</taxon>
        <taxon>Ecdysozoa</taxon>
        <taxon>Arthropoda</taxon>
        <taxon>Chelicerata</taxon>
        <taxon>Arachnida</taxon>
        <taxon>Araneae</taxon>
        <taxon>Araneomorphae</taxon>
        <taxon>Entelegynae</taxon>
        <taxon>Araneoidea</taxon>
        <taxon>Araneidae</taxon>
        <taxon>Araneus</taxon>
    </lineage>
</organism>
<reference evidence="2 3" key="1">
    <citation type="journal article" date="2019" name="Sci. Rep.">
        <title>Orb-weaving spider Araneus ventricosus genome elucidates the spidroin gene catalogue.</title>
        <authorList>
            <person name="Kono N."/>
            <person name="Nakamura H."/>
            <person name="Ohtoshi R."/>
            <person name="Moran D.A.P."/>
            <person name="Shinohara A."/>
            <person name="Yoshida Y."/>
            <person name="Fujiwara M."/>
            <person name="Mori M."/>
            <person name="Tomita M."/>
            <person name="Arakawa K."/>
        </authorList>
    </citation>
    <scope>NUCLEOTIDE SEQUENCE [LARGE SCALE GENOMIC DNA]</scope>
</reference>
<dbReference type="EMBL" id="BGPR01003195">
    <property type="protein sequence ID" value="GBM84901.1"/>
    <property type="molecule type" value="Genomic_DNA"/>
</dbReference>
<feature type="region of interest" description="Disordered" evidence="1">
    <location>
        <begin position="113"/>
        <end position="150"/>
    </location>
</feature>
<dbReference type="Proteomes" id="UP000499080">
    <property type="component" value="Unassembled WGS sequence"/>
</dbReference>
<accession>A0A4Y2J3V2</accession>
<proteinExistence type="predicted"/>
<evidence type="ECO:0000256" key="1">
    <source>
        <dbReference type="SAM" id="MobiDB-lite"/>
    </source>
</evidence>